<dbReference type="PANTHER" id="PTHR47944:SF4">
    <property type="entry name" value="OS09G0441700 PROTEIN"/>
    <property type="match status" value="1"/>
</dbReference>
<evidence type="ECO:0000256" key="1">
    <source>
        <dbReference type="ARBA" id="ARBA00010617"/>
    </source>
</evidence>
<accession>A0ABP0VZY2</accession>
<dbReference type="InterPro" id="IPR036396">
    <property type="entry name" value="Cyt_P450_sf"/>
</dbReference>
<dbReference type="InterPro" id="IPR001128">
    <property type="entry name" value="Cyt_P450"/>
</dbReference>
<comment type="similarity">
    <text evidence="1 5">Belongs to the cytochrome P450 family.</text>
</comment>
<evidence type="ECO:0000256" key="5">
    <source>
        <dbReference type="RuleBase" id="RU000461"/>
    </source>
</evidence>
<keyword evidence="4 5" id="KW-0408">Iron</keyword>
<proteinExistence type="inferred from homology"/>
<dbReference type="PRINTS" id="PR00463">
    <property type="entry name" value="EP450I"/>
</dbReference>
<keyword evidence="3 5" id="KW-0560">Oxidoreductase</keyword>
<dbReference type="Proteomes" id="UP001497444">
    <property type="component" value="Chromosome 13"/>
</dbReference>
<dbReference type="PROSITE" id="PS00086">
    <property type="entry name" value="CYTOCHROME_P450"/>
    <property type="match status" value="1"/>
</dbReference>
<organism evidence="7 8">
    <name type="scientific">Sphagnum jensenii</name>
    <dbReference type="NCBI Taxonomy" id="128206"/>
    <lineage>
        <taxon>Eukaryota</taxon>
        <taxon>Viridiplantae</taxon>
        <taxon>Streptophyta</taxon>
        <taxon>Embryophyta</taxon>
        <taxon>Bryophyta</taxon>
        <taxon>Sphagnophytina</taxon>
        <taxon>Sphagnopsida</taxon>
        <taxon>Sphagnales</taxon>
        <taxon>Sphagnaceae</taxon>
        <taxon>Sphagnum</taxon>
    </lineage>
</organism>
<keyword evidence="6" id="KW-1133">Transmembrane helix</keyword>
<dbReference type="EMBL" id="OZ020108">
    <property type="protein sequence ID" value="CAK9260079.1"/>
    <property type="molecule type" value="Genomic_DNA"/>
</dbReference>
<keyword evidence="8" id="KW-1185">Reference proteome</keyword>
<keyword evidence="6" id="KW-0812">Transmembrane</keyword>
<feature type="transmembrane region" description="Helical" evidence="6">
    <location>
        <begin position="6"/>
        <end position="26"/>
    </location>
</feature>
<evidence type="ECO:0008006" key="9">
    <source>
        <dbReference type="Google" id="ProtNLM"/>
    </source>
</evidence>
<evidence type="ECO:0000313" key="8">
    <source>
        <dbReference type="Proteomes" id="UP001497444"/>
    </source>
</evidence>
<keyword evidence="2 5" id="KW-0479">Metal-binding</keyword>
<gene>
    <name evidence="7" type="ORF">CSSPJE1EN1_LOCUS5557</name>
</gene>
<protein>
    <recommendedName>
        <fullName evidence="9">Cytochrome P450</fullName>
    </recommendedName>
</protein>
<keyword evidence="5" id="KW-0503">Monooxygenase</keyword>
<evidence type="ECO:0000256" key="4">
    <source>
        <dbReference type="ARBA" id="ARBA00023004"/>
    </source>
</evidence>
<evidence type="ECO:0000256" key="6">
    <source>
        <dbReference type="SAM" id="Phobius"/>
    </source>
</evidence>
<evidence type="ECO:0000256" key="3">
    <source>
        <dbReference type="ARBA" id="ARBA00023002"/>
    </source>
</evidence>
<dbReference type="PRINTS" id="PR00385">
    <property type="entry name" value="P450"/>
</dbReference>
<dbReference type="InterPro" id="IPR002401">
    <property type="entry name" value="Cyt_P450_E_grp-I"/>
</dbReference>
<keyword evidence="6" id="KW-0472">Membrane</keyword>
<name>A0ABP0VZY2_9BRYO</name>
<keyword evidence="5" id="KW-0349">Heme</keyword>
<dbReference type="Gene3D" id="1.10.630.10">
    <property type="entry name" value="Cytochrome P450"/>
    <property type="match status" value="1"/>
</dbReference>
<dbReference type="PANTHER" id="PTHR47944">
    <property type="entry name" value="CYTOCHROME P450 98A9"/>
    <property type="match status" value="1"/>
</dbReference>
<dbReference type="SUPFAM" id="SSF48264">
    <property type="entry name" value="Cytochrome P450"/>
    <property type="match status" value="1"/>
</dbReference>
<dbReference type="InterPro" id="IPR017972">
    <property type="entry name" value="Cyt_P450_CS"/>
</dbReference>
<evidence type="ECO:0000313" key="7">
    <source>
        <dbReference type="EMBL" id="CAK9260079.1"/>
    </source>
</evidence>
<evidence type="ECO:0000256" key="2">
    <source>
        <dbReference type="ARBA" id="ARBA00022723"/>
    </source>
</evidence>
<reference evidence="7" key="1">
    <citation type="submission" date="2024-02" db="EMBL/GenBank/DDBJ databases">
        <authorList>
            <consortium name="ELIXIR-Norway"/>
            <consortium name="Elixir Norway"/>
        </authorList>
    </citation>
    <scope>NUCLEOTIDE SEQUENCE</scope>
</reference>
<dbReference type="CDD" id="cd20618">
    <property type="entry name" value="CYP71_clan"/>
    <property type="match status" value="1"/>
</dbReference>
<dbReference type="Pfam" id="PF00067">
    <property type="entry name" value="p450"/>
    <property type="match status" value="1"/>
</dbReference>
<sequence length="510" mass="57962">MEFEVVDFWLLVVGVVSLLLYLKWFIPNLKTSLPPGPPNWPIVGSLFYLSKCPHLALANLAKKYGPIMYLRLGLVDHVILSNSEMAMELFKVHDAEFASRPKMIVGKYLGLDWSNITFSNYGDHWRLLRKIAATELLTIARINSFEPRRQEELGCMVEKIVEHSQGGKPVDMKQIFHELTRNNICRMLFGTRCETAKEFTGTDFDEFFNSVSELIDSMAEFNLGDLIPFLKPFDLQGLEKKMKHAKDKMEHHVASILKEYKKGNKVVANSNVKDFVEILLNLDEKLDDATIKSIMVDMLAGGGDTTTVALEWALAEVIHNPEIMNRAQEELDKVVGTNRRVHESDLPNLPYLHTIVKETFRLHPPGALTLGHLNVKDAQLLHYKIPANTNVLVNIWAINRDPKAWKKPLEFIPDRFLNNNISLSGSNYNLLPFGSGRRRCPGMDLAQHVVHCSLAALIQTFDWSPQLGVKPKDMNMMEDYIGGFVVKANPLIVIAKPRLPPQIYKHWMGN</sequence>